<proteinExistence type="predicted"/>
<sequence>MLIQMIPTVSKLFCRAMAGLNVACFLGIAALFCMNLINDKILASGRMRKYDKGYAQ</sequence>
<keyword evidence="1" id="KW-0812">Transmembrane</keyword>
<dbReference type="AlphaFoldDB" id="A0A1I7X547"/>
<dbReference type="WBParaSite" id="Hba_12516">
    <property type="protein sequence ID" value="Hba_12516"/>
    <property type="gene ID" value="Hba_12516"/>
</dbReference>
<accession>A0A1I7X547</accession>
<keyword evidence="2" id="KW-1185">Reference proteome</keyword>
<reference evidence="3" key="1">
    <citation type="submission" date="2016-11" db="UniProtKB">
        <authorList>
            <consortium name="WormBaseParasite"/>
        </authorList>
    </citation>
    <scope>IDENTIFICATION</scope>
</reference>
<dbReference type="Proteomes" id="UP000095283">
    <property type="component" value="Unplaced"/>
</dbReference>
<evidence type="ECO:0000313" key="3">
    <source>
        <dbReference type="WBParaSite" id="Hba_12516"/>
    </source>
</evidence>
<protein>
    <submittedName>
        <fullName evidence="3">Glycosyltransferase</fullName>
    </submittedName>
</protein>
<keyword evidence="1" id="KW-0472">Membrane</keyword>
<organism evidence="2 3">
    <name type="scientific">Heterorhabditis bacteriophora</name>
    <name type="common">Entomopathogenic nematode worm</name>
    <dbReference type="NCBI Taxonomy" id="37862"/>
    <lineage>
        <taxon>Eukaryota</taxon>
        <taxon>Metazoa</taxon>
        <taxon>Ecdysozoa</taxon>
        <taxon>Nematoda</taxon>
        <taxon>Chromadorea</taxon>
        <taxon>Rhabditida</taxon>
        <taxon>Rhabditina</taxon>
        <taxon>Rhabditomorpha</taxon>
        <taxon>Strongyloidea</taxon>
        <taxon>Heterorhabditidae</taxon>
        <taxon>Heterorhabditis</taxon>
    </lineage>
</organism>
<name>A0A1I7X547_HETBA</name>
<evidence type="ECO:0000313" key="2">
    <source>
        <dbReference type="Proteomes" id="UP000095283"/>
    </source>
</evidence>
<feature type="transmembrane region" description="Helical" evidence="1">
    <location>
        <begin position="12"/>
        <end position="37"/>
    </location>
</feature>
<keyword evidence="1" id="KW-1133">Transmembrane helix</keyword>
<evidence type="ECO:0000256" key="1">
    <source>
        <dbReference type="SAM" id="Phobius"/>
    </source>
</evidence>